<dbReference type="Pfam" id="PF18920">
    <property type="entry name" value="DUF5671"/>
    <property type="match status" value="1"/>
</dbReference>
<keyword evidence="1" id="KW-1133">Transmembrane helix</keyword>
<dbReference type="InterPro" id="IPR043728">
    <property type="entry name" value="DUF5671"/>
</dbReference>
<evidence type="ECO:0000256" key="1">
    <source>
        <dbReference type="SAM" id="Phobius"/>
    </source>
</evidence>
<reference evidence="3 4" key="1">
    <citation type="submission" date="2023-05" db="EMBL/GenBank/DDBJ databases">
        <title>Lysobacter sp. strain LF1 Genome sequencing and assembly.</title>
        <authorList>
            <person name="Jung Y."/>
        </authorList>
    </citation>
    <scope>NUCLEOTIDE SEQUENCE [LARGE SCALE GENOMIC DNA]</scope>
    <source>
        <strain evidence="3 4">LF1</strain>
    </source>
</reference>
<feature type="transmembrane region" description="Helical" evidence="1">
    <location>
        <begin position="67"/>
        <end position="89"/>
    </location>
</feature>
<feature type="transmembrane region" description="Helical" evidence="1">
    <location>
        <begin position="109"/>
        <end position="129"/>
    </location>
</feature>
<keyword evidence="4" id="KW-1185">Reference proteome</keyword>
<feature type="domain" description="DUF5671" evidence="2">
    <location>
        <begin position="66"/>
        <end position="200"/>
    </location>
</feature>
<gene>
    <name evidence="3" type="ORF">QLQ15_15300</name>
</gene>
<dbReference type="Proteomes" id="UP001321580">
    <property type="component" value="Unassembled WGS sequence"/>
</dbReference>
<sequence length="212" mass="23744">MASGPQELEVFVRDALLRGHGKSDITQALLSAGWREEQIRGALAAYSDTPFEVPVPRPRASVSAREAFLYLVMFATLYFFAYHLGSLLFDLINHVWPDPAQSIHGRLGSSMRWATAAIVISFPVFAYVSHYVSRDVALYPIKRLSPVRRWLTYLTLFIAAAILIGDMTTLLYNLLGGELTTRFVLKVLVVAAIAGGVFGYYLWDLRREEVEA</sequence>
<evidence type="ECO:0000313" key="3">
    <source>
        <dbReference type="EMBL" id="MDI9240275.1"/>
    </source>
</evidence>
<name>A0ABT6XKJ5_9GAMM</name>
<accession>A0ABT6XKJ5</accession>
<keyword evidence="1" id="KW-0812">Transmembrane</keyword>
<evidence type="ECO:0000313" key="4">
    <source>
        <dbReference type="Proteomes" id="UP001321580"/>
    </source>
</evidence>
<feature type="transmembrane region" description="Helical" evidence="1">
    <location>
        <begin position="150"/>
        <end position="171"/>
    </location>
</feature>
<organism evidence="3 4">
    <name type="scientific">Lysobacter stagni</name>
    <dbReference type="NCBI Taxonomy" id="3045172"/>
    <lineage>
        <taxon>Bacteria</taxon>
        <taxon>Pseudomonadati</taxon>
        <taxon>Pseudomonadota</taxon>
        <taxon>Gammaproteobacteria</taxon>
        <taxon>Lysobacterales</taxon>
        <taxon>Lysobacteraceae</taxon>
        <taxon>Lysobacter</taxon>
    </lineage>
</organism>
<dbReference type="EMBL" id="JASGBI010000001">
    <property type="protein sequence ID" value="MDI9240275.1"/>
    <property type="molecule type" value="Genomic_DNA"/>
</dbReference>
<proteinExistence type="predicted"/>
<keyword evidence="1" id="KW-0472">Membrane</keyword>
<dbReference type="RefSeq" id="WP_283213622.1">
    <property type="nucleotide sequence ID" value="NZ_JASGBI010000001.1"/>
</dbReference>
<evidence type="ECO:0000259" key="2">
    <source>
        <dbReference type="Pfam" id="PF18920"/>
    </source>
</evidence>
<feature type="transmembrane region" description="Helical" evidence="1">
    <location>
        <begin position="183"/>
        <end position="203"/>
    </location>
</feature>
<comment type="caution">
    <text evidence="3">The sequence shown here is derived from an EMBL/GenBank/DDBJ whole genome shotgun (WGS) entry which is preliminary data.</text>
</comment>
<protein>
    <submittedName>
        <fullName evidence="3">DUF5671 domain-containing protein</fullName>
    </submittedName>
</protein>